<gene>
    <name evidence="1" type="ORF">WJX81_002739</name>
</gene>
<reference evidence="1 2" key="1">
    <citation type="journal article" date="2024" name="Nat. Commun.">
        <title>Phylogenomics reveals the evolutionary origins of lichenization in chlorophyte algae.</title>
        <authorList>
            <person name="Puginier C."/>
            <person name="Libourel C."/>
            <person name="Otte J."/>
            <person name="Skaloud P."/>
            <person name="Haon M."/>
            <person name="Grisel S."/>
            <person name="Petersen M."/>
            <person name="Berrin J.G."/>
            <person name="Delaux P.M."/>
            <person name="Dal Grande F."/>
            <person name="Keller J."/>
        </authorList>
    </citation>
    <scope>NUCLEOTIDE SEQUENCE [LARGE SCALE GENOMIC DNA]</scope>
    <source>
        <strain evidence="1 2">SAG 245.80</strain>
    </source>
</reference>
<dbReference type="AlphaFoldDB" id="A0AAW1S7S0"/>
<proteinExistence type="predicted"/>
<sequence>MVGPEAQHKAAELTCPRRCPECRAPLLAAGQSGGFASASQQSGRPRLAKAAELAVAALPGGGRPAKLQQL</sequence>
<evidence type="ECO:0000313" key="2">
    <source>
        <dbReference type="Proteomes" id="UP001445335"/>
    </source>
</evidence>
<protein>
    <submittedName>
        <fullName evidence="1">Uncharacterized protein</fullName>
    </submittedName>
</protein>
<accession>A0AAW1S7S0</accession>
<dbReference type="Proteomes" id="UP001445335">
    <property type="component" value="Unassembled WGS sequence"/>
</dbReference>
<keyword evidence="2" id="KW-1185">Reference proteome</keyword>
<name>A0AAW1S7S0_9CHLO</name>
<comment type="caution">
    <text evidence="1">The sequence shown here is derived from an EMBL/GenBank/DDBJ whole genome shotgun (WGS) entry which is preliminary data.</text>
</comment>
<evidence type="ECO:0000313" key="1">
    <source>
        <dbReference type="EMBL" id="KAK9841984.1"/>
    </source>
</evidence>
<organism evidence="1 2">
    <name type="scientific">Elliptochloris bilobata</name>
    <dbReference type="NCBI Taxonomy" id="381761"/>
    <lineage>
        <taxon>Eukaryota</taxon>
        <taxon>Viridiplantae</taxon>
        <taxon>Chlorophyta</taxon>
        <taxon>core chlorophytes</taxon>
        <taxon>Trebouxiophyceae</taxon>
        <taxon>Trebouxiophyceae incertae sedis</taxon>
        <taxon>Elliptochloris clade</taxon>
        <taxon>Elliptochloris</taxon>
    </lineage>
</organism>
<dbReference type="EMBL" id="JALJOU010000009">
    <property type="protein sequence ID" value="KAK9841984.1"/>
    <property type="molecule type" value="Genomic_DNA"/>
</dbReference>